<proteinExistence type="inferred from homology"/>
<dbReference type="InterPro" id="IPR050922">
    <property type="entry name" value="LytR/CpsA/Psr_CW_biosynth"/>
</dbReference>
<name>A0A6G8AQR7_9ENTE</name>
<dbReference type="NCBIfam" id="TIGR00350">
    <property type="entry name" value="lytR_cpsA_psr"/>
    <property type="match status" value="1"/>
</dbReference>
<evidence type="ECO:0000313" key="3">
    <source>
        <dbReference type="EMBL" id="QIL47275.1"/>
    </source>
</evidence>
<dbReference type="PANTHER" id="PTHR33392:SF6">
    <property type="entry name" value="POLYISOPRENYL-TEICHOIC ACID--PEPTIDOGLYCAN TEICHOIC ACID TRANSFERASE TAGU"/>
    <property type="match status" value="1"/>
</dbReference>
<protein>
    <submittedName>
        <fullName evidence="3">Transcriptional regulator</fullName>
    </submittedName>
</protein>
<dbReference type="KEGG" id="vhy:G7082_01365"/>
<evidence type="ECO:0000259" key="2">
    <source>
        <dbReference type="Pfam" id="PF03816"/>
    </source>
</evidence>
<evidence type="ECO:0000256" key="1">
    <source>
        <dbReference type="ARBA" id="ARBA00006068"/>
    </source>
</evidence>
<feature type="domain" description="Cell envelope-related transcriptional attenuator" evidence="2">
    <location>
        <begin position="89"/>
        <end position="231"/>
    </location>
</feature>
<evidence type="ECO:0000313" key="4">
    <source>
        <dbReference type="Proteomes" id="UP000501747"/>
    </source>
</evidence>
<dbReference type="RefSeq" id="WP_166033386.1">
    <property type="nucleotide sequence ID" value="NZ_CP049887.1"/>
</dbReference>
<dbReference type="PANTHER" id="PTHR33392">
    <property type="entry name" value="POLYISOPRENYL-TEICHOIC ACID--PEPTIDOGLYCAN TEICHOIC ACID TRANSFERASE TAGU"/>
    <property type="match status" value="1"/>
</dbReference>
<keyword evidence="4" id="KW-1185">Reference proteome</keyword>
<dbReference type="Gene3D" id="3.40.630.190">
    <property type="entry name" value="LCP protein"/>
    <property type="match status" value="1"/>
</dbReference>
<dbReference type="InterPro" id="IPR004474">
    <property type="entry name" value="LytR_CpsA_psr"/>
</dbReference>
<dbReference type="EMBL" id="CP049887">
    <property type="protein sequence ID" value="QIL47275.1"/>
    <property type="molecule type" value="Genomic_DNA"/>
</dbReference>
<organism evidence="3 4">
    <name type="scientific">Vagococcus hydrophili</name>
    <dbReference type="NCBI Taxonomy" id="2714947"/>
    <lineage>
        <taxon>Bacteria</taxon>
        <taxon>Bacillati</taxon>
        <taxon>Bacillota</taxon>
        <taxon>Bacilli</taxon>
        <taxon>Lactobacillales</taxon>
        <taxon>Enterococcaceae</taxon>
        <taxon>Vagococcus</taxon>
    </lineage>
</organism>
<dbReference type="Pfam" id="PF03816">
    <property type="entry name" value="LytR_cpsA_psr"/>
    <property type="match status" value="1"/>
</dbReference>
<dbReference type="Proteomes" id="UP000501747">
    <property type="component" value="Chromosome"/>
</dbReference>
<dbReference type="AlphaFoldDB" id="A0A6G8AQR7"/>
<sequence length="312" mass="35133">METRKRQNKKKSGPLKKTLFVLLGILVVLLVGATAFLGKTYFDVKNTANKVSQPVKGRVDTTNIKDGEPFSVLLLGLDTGEFGRTDVGRSDTILVATVNPKENKTTLVSVPRDTRMEMVGQGTVEKAAHAYAYGQEKMALDSMEKFLDIPLDHYVWINMEGFEALVDAVDGVEVNNKFEFEQDGHKFPKGKNKLNGEQALAYTRMRYEDPNGDYGRQARQQEVIGAIADRALTFNGVTRYKQILKAIEENMKTDLEPDEMFKIAKDYRNCFTTIDNETLHGNGEMIDGLSYQVIPDEELVRIQTLLKQQLPK</sequence>
<reference evidence="3 4" key="1">
    <citation type="submission" date="2020-03" db="EMBL/GenBank/DDBJ databases">
        <title>Vagococcus sp. nov., isolated from beetles.</title>
        <authorList>
            <person name="Hyun D.-W."/>
            <person name="Bae J.-W."/>
        </authorList>
    </citation>
    <scope>NUCLEOTIDE SEQUENCE [LARGE SCALE GENOMIC DNA]</scope>
    <source>
        <strain evidence="3 4">HDW17B</strain>
    </source>
</reference>
<gene>
    <name evidence="3" type="ORF">G7082_01365</name>
</gene>
<accession>A0A6G8AQR7</accession>
<comment type="similarity">
    <text evidence="1">Belongs to the LytR/CpsA/Psr (LCP) family.</text>
</comment>